<dbReference type="Proteomes" id="UP000652761">
    <property type="component" value="Unassembled WGS sequence"/>
</dbReference>
<proteinExistence type="predicted"/>
<gene>
    <name evidence="1" type="ORF">Taro_032086</name>
</gene>
<dbReference type="AlphaFoldDB" id="A0A843W2V4"/>
<organism evidence="1 2">
    <name type="scientific">Colocasia esculenta</name>
    <name type="common">Wild taro</name>
    <name type="synonym">Arum esculentum</name>
    <dbReference type="NCBI Taxonomy" id="4460"/>
    <lineage>
        <taxon>Eukaryota</taxon>
        <taxon>Viridiplantae</taxon>
        <taxon>Streptophyta</taxon>
        <taxon>Embryophyta</taxon>
        <taxon>Tracheophyta</taxon>
        <taxon>Spermatophyta</taxon>
        <taxon>Magnoliopsida</taxon>
        <taxon>Liliopsida</taxon>
        <taxon>Araceae</taxon>
        <taxon>Aroideae</taxon>
        <taxon>Colocasieae</taxon>
        <taxon>Colocasia</taxon>
    </lineage>
</organism>
<comment type="caution">
    <text evidence="1">The sequence shown here is derived from an EMBL/GenBank/DDBJ whole genome shotgun (WGS) entry which is preliminary data.</text>
</comment>
<evidence type="ECO:0000313" key="2">
    <source>
        <dbReference type="Proteomes" id="UP000652761"/>
    </source>
</evidence>
<dbReference type="EMBL" id="NMUH01002337">
    <property type="protein sequence ID" value="MQL99364.1"/>
    <property type="molecule type" value="Genomic_DNA"/>
</dbReference>
<keyword evidence="2" id="KW-1185">Reference proteome</keyword>
<evidence type="ECO:0000313" key="1">
    <source>
        <dbReference type="EMBL" id="MQL99364.1"/>
    </source>
</evidence>
<name>A0A843W2V4_COLES</name>
<reference evidence="1" key="1">
    <citation type="submission" date="2017-07" db="EMBL/GenBank/DDBJ databases">
        <title>Taro Niue Genome Assembly and Annotation.</title>
        <authorList>
            <person name="Atibalentja N."/>
            <person name="Keating K."/>
            <person name="Fields C.J."/>
        </authorList>
    </citation>
    <scope>NUCLEOTIDE SEQUENCE</scope>
    <source>
        <strain evidence="1">Niue_2</strain>
        <tissue evidence="1">Leaf</tissue>
    </source>
</reference>
<sequence>MHDPRSMASIDQQWPNISVKDMAMDDNNNIWSYMGVTPQLVRALLTDSSDEFIWAGMELDSKSRQVKPRSPILKNNLGSNTTKLYRLDAEYRSEIIVI</sequence>
<protein>
    <submittedName>
        <fullName evidence="1">Uncharacterized protein</fullName>
    </submittedName>
</protein>
<accession>A0A843W2V4</accession>